<feature type="domain" description="Glycosyl transferase family 1" evidence="2">
    <location>
        <begin position="240"/>
        <end position="401"/>
    </location>
</feature>
<sequence length="425" mass="45828">MAGLASPFALPRHRTDASSPGLRPGVAHHADGASLLVHADPRAEPGAGRLKFSPVPMKQPRTILHLTSRLNGYGGTAMLRSLAASQSAAGERVVVGALTAEKLPAHALRDQGVAVQKLGSRWPIDVIAIGRLARLRRKLVADVTHAWDVRTLAQAALSGRRRPGSILIGSLLATGEATPWAIRVLRSIESRVTAFTVPEESARERLTKLGIAPQRIHVIAPGVPRGGAGERPHGRRMLLKELGLGDESKLIAVSGPLRRHRQVDEAIWAFELVRVIYPTARLLVVGDGPDRARLERFAEQTSEPGCVRFLGYRDDWRQLLPGVDVFWQLNASVTTPLALLEAGAAGVPAVASDVPAHRAAIVNDRTGMLVKLNDRAEAVRPTNDLIANPTRAERMGQAAAEHVAAKWSLDATLSAFDRLYERLIP</sequence>
<keyword evidence="5" id="KW-1185">Reference proteome</keyword>
<feature type="domain" description="Glycosyltransferase subfamily 4-like N-terminal" evidence="3">
    <location>
        <begin position="74"/>
        <end position="223"/>
    </location>
</feature>
<dbReference type="GO" id="GO:0016757">
    <property type="term" value="F:glycosyltransferase activity"/>
    <property type="evidence" value="ECO:0007669"/>
    <property type="project" value="InterPro"/>
</dbReference>
<dbReference type="KEGG" id="lpav:PLANPX_6111"/>
<evidence type="ECO:0000259" key="2">
    <source>
        <dbReference type="Pfam" id="PF00534"/>
    </source>
</evidence>
<dbReference type="Pfam" id="PF13439">
    <property type="entry name" value="Glyco_transf_4"/>
    <property type="match status" value="1"/>
</dbReference>
<protein>
    <recommendedName>
        <fullName evidence="6">Glycosyltransferase</fullName>
    </recommendedName>
</protein>
<dbReference type="Proteomes" id="UP000326837">
    <property type="component" value="Chromosome"/>
</dbReference>
<organism evidence="4 5">
    <name type="scientific">Lacipirellula parvula</name>
    <dbReference type="NCBI Taxonomy" id="2650471"/>
    <lineage>
        <taxon>Bacteria</taxon>
        <taxon>Pseudomonadati</taxon>
        <taxon>Planctomycetota</taxon>
        <taxon>Planctomycetia</taxon>
        <taxon>Pirellulales</taxon>
        <taxon>Lacipirellulaceae</taxon>
        <taxon>Lacipirellula</taxon>
    </lineage>
</organism>
<dbReference type="InterPro" id="IPR050194">
    <property type="entry name" value="Glycosyltransferase_grp1"/>
</dbReference>
<gene>
    <name evidence="4" type="ORF">PLANPX_6111</name>
</gene>
<evidence type="ECO:0008006" key="6">
    <source>
        <dbReference type="Google" id="ProtNLM"/>
    </source>
</evidence>
<feature type="region of interest" description="Disordered" evidence="1">
    <location>
        <begin position="1"/>
        <end position="27"/>
    </location>
</feature>
<dbReference type="Pfam" id="PF00534">
    <property type="entry name" value="Glycos_transf_1"/>
    <property type="match status" value="1"/>
</dbReference>
<dbReference type="AlphaFoldDB" id="A0A5K7XRE7"/>
<dbReference type="PANTHER" id="PTHR45947:SF3">
    <property type="entry name" value="SULFOQUINOVOSYL TRANSFERASE SQD2"/>
    <property type="match status" value="1"/>
</dbReference>
<dbReference type="PANTHER" id="PTHR45947">
    <property type="entry name" value="SULFOQUINOVOSYL TRANSFERASE SQD2"/>
    <property type="match status" value="1"/>
</dbReference>
<dbReference type="Gene3D" id="3.40.50.2000">
    <property type="entry name" value="Glycogen Phosphorylase B"/>
    <property type="match status" value="2"/>
</dbReference>
<dbReference type="InterPro" id="IPR001296">
    <property type="entry name" value="Glyco_trans_1"/>
</dbReference>
<accession>A0A5K7XRE7</accession>
<proteinExistence type="predicted"/>
<reference evidence="5" key="1">
    <citation type="submission" date="2019-10" db="EMBL/GenBank/DDBJ databases">
        <title>Lacipirellula parvula gen. nov., sp. nov., representing a lineage of planctomycetes widespread in freshwater anoxic habitats, and description of the family Lacipirellulaceae.</title>
        <authorList>
            <person name="Dedysh S.N."/>
            <person name="Kulichevskaya I.S."/>
            <person name="Beletsky A.V."/>
            <person name="Rakitin A.L."/>
            <person name="Mardanov A.V."/>
            <person name="Ivanova A.A."/>
            <person name="Saltykova V.X."/>
            <person name="Rijpstra W.I.C."/>
            <person name="Sinninghe Damste J.S."/>
            <person name="Ravin N.V."/>
        </authorList>
    </citation>
    <scope>NUCLEOTIDE SEQUENCE [LARGE SCALE GENOMIC DNA]</scope>
    <source>
        <strain evidence="5">PX69</strain>
    </source>
</reference>
<evidence type="ECO:0000313" key="4">
    <source>
        <dbReference type="EMBL" id="BBO36499.1"/>
    </source>
</evidence>
<evidence type="ECO:0000259" key="3">
    <source>
        <dbReference type="Pfam" id="PF13439"/>
    </source>
</evidence>
<dbReference type="InterPro" id="IPR028098">
    <property type="entry name" value="Glyco_trans_4-like_N"/>
</dbReference>
<name>A0A5K7XRE7_9BACT</name>
<dbReference type="EMBL" id="AP021861">
    <property type="protein sequence ID" value="BBO36499.1"/>
    <property type="molecule type" value="Genomic_DNA"/>
</dbReference>
<dbReference type="SUPFAM" id="SSF53756">
    <property type="entry name" value="UDP-Glycosyltransferase/glycogen phosphorylase"/>
    <property type="match status" value="1"/>
</dbReference>
<evidence type="ECO:0000313" key="5">
    <source>
        <dbReference type="Proteomes" id="UP000326837"/>
    </source>
</evidence>
<evidence type="ECO:0000256" key="1">
    <source>
        <dbReference type="SAM" id="MobiDB-lite"/>
    </source>
</evidence>